<evidence type="ECO:0000313" key="2">
    <source>
        <dbReference type="EMBL" id="RHC58301.1"/>
    </source>
</evidence>
<feature type="domain" description="DUF6273" evidence="1">
    <location>
        <begin position="53"/>
        <end position="188"/>
    </location>
</feature>
<dbReference type="InterPro" id="IPR046240">
    <property type="entry name" value="DUF6273"/>
</dbReference>
<dbReference type="EMBL" id="QSHZ01000002">
    <property type="protein sequence ID" value="RHC58301.1"/>
    <property type="molecule type" value="Genomic_DNA"/>
</dbReference>
<comment type="caution">
    <text evidence="2">The sequence shown here is derived from an EMBL/GenBank/DDBJ whole genome shotgun (WGS) entry which is preliminary data.</text>
</comment>
<name>A0A414AZZ4_9FIRM</name>
<organism evidence="2 3">
    <name type="scientific">Enterocloster bolteae</name>
    <dbReference type="NCBI Taxonomy" id="208479"/>
    <lineage>
        <taxon>Bacteria</taxon>
        <taxon>Bacillati</taxon>
        <taxon>Bacillota</taxon>
        <taxon>Clostridia</taxon>
        <taxon>Lachnospirales</taxon>
        <taxon>Lachnospiraceae</taxon>
        <taxon>Enterocloster</taxon>
    </lineage>
</organism>
<evidence type="ECO:0000259" key="1">
    <source>
        <dbReference type="Pfam" id="PF19789"/>
    </source>
</evidence>
<evidence type="ECO:0000313" key="3">
    <source>
        <dbReference type="Proteomes" id="UP000283975"/>
    </source>
</evidence>
<protein>
    <recommendedName>
        <fullName evidence="1">DUF6273 domain-containing protein</fullName>
    </recommendedName>
</protein>
<sequence>MKVKRMIKSDVDTFKVGDIIKVKLTDGVKVQAMAVQQEEDGMIFCLVDCLPGEYPMNSTSTNEGGYEESDLRKKLNGEILNLFPAELKAMMTPFDNGDLLRLPTEKEIFGENYYGEYESPYVKQWKPMKKRRNRMAFDGSKDENLQWYWLMNKVRESAAAFASVAGGGFADYTYASNSLGVRPAFKIKNR</sequence>
<dbReference type="Pfam" id="PF19789">
    <property type="entry name" value="DUF6273"/>
    <property type="match status" value="1"/>
</dbReference>
<dbReference type="AlphaFoldDB" id="A0A414AZZ4"/>
<proteinExistence type="predicted"/>
<gene>
    <name evidence="2" type="ORF">DW839_01725</name>
</gene>
<dbReference type="Proteomes" id="UP000283975">
    <property type="component" value="Unassembled WGS sequence"/>
</dbReference>
<reference evidence="2 3" key="1">
    <citation type="submission" date="2018-08" db="EMBL/GenBank/DDBJ databases">
        <title>A genome reference for cultivated species of the human gut microbiota.</title>
        <authorList>
            <person name="Zou Y."/>
            <person name="Xue W."/>
            <person name="Luo G."/>
        </authorList>
    </citation>
    <scope>NUCLEOTIDE SEQUENCE [LARGE SCALE GENOMIC DNA]</scope>
    <source>
        <strain evidence="2 3">AM35-14</strain>
    </source>
</reference>
<accession>A0A414AZZ4</accession>